<name>W7KYX2_CYTFI</name>
<evidence type="ECO:0000313" key="3">
    <source>
        <dbReference type="Proteomes" id="UP000019270"/>
    </source>
</evidence>
<protein>
    <submittedName>
        <fullName evidence="2">Uncharacterized protein</fullName>
    </submittedName>
</protein>
<comment type="caution">
    <text evidence="2">The sequence shown here is derived from an EMBL/GenBank/DDBJ whole genome shotgun (WGS) entry which is preliminary data.</text>
</comment>
<sequence length="78" mass="8691">MVKLQSNGQEVSHFKNQGNQKRVSGGKQSGEGPKEGQGLRTPHPPKSCRFRSCDDHADEAFLVLWASTNNQWGKKTPR</sequence>
<proteinExistence type="predicted"/>
<reference evidence="3" key="1">
    <citation type="submission" date="2013-03" db="EMBL/GenBank/DDBJ databases">
        <title>Draft genome sequence of Bacillus firmus DS1.</title>
        <authorList>
            <person name="Peng D."/>
            <person name="Zhu L."/>
            <person name="Sun M."/>
        </authorList>
    </citation>
    <scope>NUCLEOTIDE SEQUENCE [LARGE SCALE GENOMIC DNA]</scope>
    <source>
        <strain evidence="3">DS1</strain>
    </source>
</reference>
<dbReference type="Proteomes" id="UP000019270">
    <property type="component" value="Unassembled WGS sequence"/>
</dbReference>
<accession>W7KYX2</accession>
<feature type="region of interest" description="Disordered" evidence="1">
    <location>
        <begin position="1"/>
        <end position="48"/>
    </location>
</feature>
<evidence type="ECO:0000256" key="1">
    <source>
        <dbReference type="SAM" id="MobiDB-lite"/>
    </source>
</evidence>
<reference evidence="2 3" key="2">
    <citation type="journal article" date="2016" name="Sci. Rep.">
        <title>A novel serine protease, Sep1, from Bacillus firmus DS-1 has nematicidal activity and degrades multiple intestinal-associated nematode proteins.</title>
        <authorList>
            <person name="Geng C."/>
            <person name="Nie X."/>
            <person name="Tang Z."/>
            <person name="Zhang Y."/>
            <person name="Lin J."/>
            <person name="Sun M."/>
            <person name="Peng D."/>
        </authorList>
    </citation>
    <scope>NUCLEOTIDE SEQUENCE [LARGE SCALE GENOMIC DNA]</scope>
    <source>
        <strain evidence="2 3">DS1</strain>
    </source>
</reference>
<organism evidence="2 3">
    <name type="scientific">Cytobacillus firmus DS1</name>
    <dbReference type="NCBI Taxonomy" id="1307436"/>
    <lineage>
        <taxon>Bacteria</taxon>
        <taxon>Bacillati</taxon>
        <taxon>Bacillota</taxon>
        <taxon>Bacilli</taxon>
        <taxon>Bacillales</taxon>
        <taxon>Bacillaceae</taxon>
        <taxon>Cytobacillus</taxon>
    </lineage>
</organism>
<dbReference type="EMBL" id="APVL01000002">
    <property type="protein sequence ID" value="EWG12515.1"/>
    <property type="molecule type" value="Genomic_DNA"/>
</dbReference>
<gene>
    <name evidence="2" type="ORF">PBF_03230</name>
</gene>
<feature type="compositionally biased region" description="Polar residues" evidence="1">
    <location>
        <begin position="1"/>
        <end position="22"/>
    </location>
</feature>
<evidence type="ECO:0000313" key="2">
    <source>
        <dbReference type="EMBL" id="EWG12515.1"/>
    </source>
</evidence>
<dbReference type="AlphaFoldDB" id="W7KYX2"/>